<keyword evidence="2" id="KW-1185">Reference proteome</keyword>
<dbReference type="RefSeq" id="WP_231333238.1">
    <property type="nucleotide sequence ID" value="NZ_CP059572.1"/>
</dbReference>
<dbReference type="SUPFAM" id="SSF48452">
    <property type="entry name" value="TPR-like"/>
    <property type="match status" value="1"/>
</dbReference>
<evidence type="ECO:0000313" key="2">
    <source>
        <dbReference type="Proteomes" id="UP001049518"/>
    </source>
</evidence>
<name>A0ABX8QQZ7_9ACTN</name>
<gene>
    <name evidence="1" type="ORF">AGRA3207_000846</name>
</gene>
<dbReference type="EMBL" id="CP059572">
    <property type="protein sequence ID" value="QXJ20182.1"/>
    <property type="molecule type" value="Genomic_DNA"/>
</dbReference>
<organism evidence="1 2">
    <name type="scientific">Actinomadura graeca</name>
    <dbReference type="NCBI Taxonomy" id="2750812"/>
    <lineage>
        <taxon>Bacteria</taxon>
        <taxon>Bacillati</taxon>
        <taxon>Actinomycetota</taxon>
        <taxon>Actinomycetes</taxon>
        <taxon>Streptosporangiales</taxon>
        <taxon>Thermomonosporaceae</taxon>
        <taxon>Actinomadura</taxon>
    </lineage>
</organism>
<dbReference type="Proteomes" id="UP001049518">
    <property type="component" value="Chromosome"/>
</dbReference>
<proteinExistence type="predicted"/>
<protein>
    <submittedName>
        <fullName evidence="1">Uncharacterized protein</fullName>
    </submittedName>
</protein>
<accession>A0ABX8QQZ7</accession>
<dbReference type="Gene3D" id="1.25.40.10">
    <property type="entry name" value="Tetratricopeptide repeat domain"/>
    <property type="match status" value="1"/>
</dbReference>
<evidence type="ECO:0000313" key="1">
    <source>
        <dbReference type="EMBL" id="QXJ20182.1"/>
    </source>
</evidence>
<reference evidence="1" key="1">
    <citation type="submission" date="2020-07" db="EMBL/GenBank/DDBJ databases">
        <authorList>
            <person name="Tarantini F.S."/>
            <person name="Hong K.W."/>
            <person name="Chan K.G."/>
        </authorList>
    </citation>
    <scope>NUCLEOTIDE SEQUENCE</scope>
    <source>
        <strain evidence="1">32-07</strain>
    </source>
</reference>
<sequence>MVAGWLHLTQAQISRIEGGPPVTDLERLSVWARILGIPSRLLWFALPDEQGAAVTVEQAPPRRSLPALPTAVRQADVLPLAPLAVTTNTNTDVATLEAFRVADRQVGGGHLYATVTRYLQSSLAPRLFGSRAVADGSSVFTAASGFTEMAGWMAHDAGHDDVAERHFQRSLDLADNGGDRQLRAHIYASLSHLLLHLGRPEAAVSLAQQGQTVLVDTMVAPSLTARLLAMEARGLAVQAESTACAKVLLSAEQVLERSPAEAPSPWVSPFDAGSLASEAARCMQHLGQLSEAEKQARRIMELRADGHTRSRAFGQLLLIAVLIAKGHADEACDLAREVLDNTEGLGSQQVSHQLEDLQAMLEPYHGSETVVEFLPCLEEAVRQRSSRYGWIGQDGSTV</sequence>
<dbReference type="InterPro" id="IPR011990">
    <property type="entry name" value="TPR-like_helical_dom_sf"/>
</dbReference>